<sequence>MNSAKERIEELRRQLNYHNHKYYVEDHPEIEDYEYDRMLRDLETLEAEHPELVTPDSPTQRVGGAADALFSPVTHPVPMESLQDVFSGDELLDFDRRVRETVESPRYVVEPKIDGLSVSLEYENGVLVRGSTRGDGVTGEDVTANLRTIRSIPLRLTRPLAFLEVRGEVYMPRDSFEKLVERQEINEEKPFKNPRNAAAGSLRQKDSAVTASRGLDIFLFNIQRVEGETPTGHAQSLELMKELGLKIIPFYRVFSDMGDVLAEIDRIGALRGSLPFEIDGAVVKVDDFEQRRRLGSTSKFPKWAAAFKYPPEEKETVLLDVEVNVGRTGTLTPIGIFEPVTLAGTTVSRATLHNEDFIEEKQLRIGDTVMLRKSGDIIPEVVEVTRHANDAKPFQMPKECPSCGAPVFREEGEAAIRCDNPECPAQRLRHLVHFASRDAMDIDGLGPAVLEQLMANGLVKSPPDLYRLKAEDVAQIERMGEKSAANLLAAIEKTKQNDLYRLIFALGIRHIGQKAAKLLAQHFKRMDALFDATEEEIAEIDGYGSVMAQSVVAFFALPQTKHLIAELKECGLNMEDLSVMADTRLEGQTFVLTGTLPTLTRAQAGKMIEEHGGRVSGSVSKRTTYVLAGEDAGSKLAKAQKLEIPVIDEGQFLEMLSR</sequence>
<dbReference type="InterPro" id="IPR012340">
    <property type="entry name" value="NA-bd_OB-fold"/>
</dbReference>
<accession>A0ABV1DYA6</accession>
<dbReference type="Proteomes" id="UP001489509">
    <property type="component" value="Unassembled WGS sequence"/>
</dbReference>
<dbReference type="SUPFAM" id="SSF52113">
    <property type="entry name" value="BRCT domain"/>
    <property type="match status" value="1"/>
</dbReference>
<dbReference type="CDD" id="cd17748">
    <property type="entry name" value="BRCT_DNA_ligase_like"/>
    <property type="match status" value="1"/>
</dbReference>
<evidence type="ECO:0000256" key="1">
    <source>
        <dbReference type="ARBA" id="ARBA00004067"/>
    </source>
</evidence>
<dbReference type="SUPFAM" id="SSF50249">
    <property type="entry name" value="Nucleic acid-binding proteins"/>
    <property type="match status" value="1"/>
</dbReference>
<dbReference type="SMART" id="SM00292">
    <property type="entry name" value="BRCT"/>
    <property type="match status" value="1"/>
</dbReference>
<dbReference type="Pfam" id="PF03119">
    <property type="entry name" value="DNA_ligase_ZBD"/>
    <property type="match status" value="1"/>
</dbReference>
<feature type="binding site" evidence="12">
    <location>
        <begin position="32"/>
        <end position="36"/>
    </location>
    <ligand>
        <name>NAD(+)</name>
        <dbReference type="ChEBI" id="CHEBI:57540"/>
    </ligand>
</feature>
<dbReference type="InterPro" id="IPR036420">
    <property type="entry name" value="BRCT_dom_sf"/>
</dbReference>
<feature type="binding site" evidence="12">
    <location>
        <position position="133"/>
    </location>
    <ligand>
        <name>NAD(+)</name>
        <dbReference type="ChEBI" id="CHEBI:57540"/>
    </ligand>
</feature>
<evidence type="ECO:0000256" key="12">
    <source>
        <dbReference type="HAMAP-Rule" id="MF_01588"/>
    </source>
</evidence>
<dbReference type="Pfam" id="PF14520">
    <property type="entry name" value="HHH_5"/>
    <property type="match status" value="1"/>
</dbReference>
<gene>
    <name evidence="12 14" type="primary">ligA</name>
    <name evidence="14" type="ORF">WMO26_00420</name>
</gene>
<keyword evidence="2 12" id="KW-0436">Ligase</keyword>
<feature type="binding site" evidence="12">
    <location>
        <position position="423"/>
    </location>
    <ligand>
        <name>Zn(2+)</name>
        <dbReference type="ChEBI" id="CHEBI:29105"/>
    </ligand>
</feature>
<dbReference type="SUPFAM" id="SSF47781">
    <property type="entry name" value="RuvA domain 2-like"/>
    <property type="match status" value="1"/>
</dbReference>
<dbReference type="InterPro" id="IPR010994">
    <property type="entry name" value="RuvA_2-like"/>
</dbReference>
<dbReference type="PANTHER" id="PTHR23389:SF9">
    <property type="entry name" value="DNA LIGASE"/>
    <property type="match status" value="1"/>
</dbReference>
<evidence type="ECO:0000313" key="15">
    <source>
        <dbReference type="Proteomes" id="UP001489509"/>
    </source>
</evidence>
<dbReference type="Gene3D" id="3.40.50.10190">
    <property type="entry name" value="BRCT domain"/>
    <property type="match status" value="1"/>
</dbReference>
<feature type="binding site" evidence="12">
    <location>
        <position position="400"/>
    </location>
    <ligand>
        <name>Zn(2+)</name>
        <dbReference type="ChEBI" id="CHEBI:29105"/>
    </ligand>
</feature>
<evidence type="ECO:0000256" key="11">
    <source>
        <dbReference type="ARBA" id="ARBA00034005"/>
    </source>
</evidence>
<keyword evidence="8 12" id="KW-0520">NAD</keyword>
<comment type="cofactor">
    <cofactor evidence="12">
        <name>Mg(2+)</name>
        <dbReference type="ChEBI" id="CHEBI:18420"/>
    </cofactor>
    <cofactor evidence="12">
        <name>Mn(2+)</name>
        <dbReference type="ChEBI" id="CHEBI:29035"/>
    </cofactor>
</comment>
<keyword evidence="7 12" id="KW-0460">Magnesium</keyword>
<dbReference type="PIRSF" id="PIRSF001604">
    <property type="entry name" value="LigA"/>
    <property type="match status" value="1"/>
</dbReference>
<comment type="catalytic activity">
    <reaction evidence="11 12">
        <text>NAD(+) + (deoxyribonucleotide)n-3'-hydroxyl + 5'-phospho-(deoxyribonucleotide)m = (deoxyribonucleotide)n+m + AMP + beta-nicotinamide D-nucleotide.</text>
        <dbReference type="EC" id="6.5.1.2"/>
    </reaction>
</comment>
<feature type="binding site" evidence="12">
    <location>
        <position position="308"/>
    </location>
    <ligand>
        <name>NAD(+)</name>
        <dbReference type="ChEBI" id="CHEBI:57540"/>
    </ligand>
</feature>
<dbReference type="NCBIfam" id="TIGR00575">
    <property type="entry name" value="dnlj"/>
    <property type="match status" value="1"/>
</dbReference>
<evidence type="ECO:0000259" key="13">
    <source>
        <dbReference type="PROSITE" id="PS50172"/>
    </source>
</evidence>
<dbReference type="NCBIfam" id="NF005932">
    <property type="entry name" value="PRK07956.1"/>
    <property type="match status" value="1"/>
</dbReference>
<evidence type="ECO:0000256" key="9">
    <source>
        <dbReference type="ARBA" id="ARBA00023204"/>
    </source>
</evidence>
<dbReference type="PROSITE" id="PS50172">
    <property type="entry name" value="BRCT"/>
    <property type="match status" value="1"/>
</dbReference>
<dbReference type="SUPFAM" id="SSF56091">
    <property type="entry name" value="DNA ligase/mRNA capping enzyme, catalytic domain"/>
    <property type="match status" value="1"/>
</dbReference>
<dbReference type="Gene3D" id="1.10.287.610">
    <property type="entry name" value="Helix hairpin bin"/>
    <property type="match status" value="1"/>
</dbReference>
<dbReference type="GO" id="GO:0003911">
    <property type="term" value="F:DNA ligase (NAD+) activity"/>
    <property type="evidence" value="ECO:0007669"/>
    <property type="project" value="UniProtKB-EC"/>
</dbReference>
<evidence type="ECO:0000256" key="6">
    <source>
        <dbReference type="ARBA" id="ARBA00022833"/>
    </source>
</evidence>
<dbReference type="SMART" id="SM00278">
    <property type="entry name" value="HhH1"/>
    <property type="match status" value="4"/>
</dbReference>
<proteinExistence type="inferred from homology"/>
<dbReference type="InterPro" id="IPR013840">
    <property type="entry name" value="DNAligase_N"/>
</dbReference>
<feature type="binding site" evidence="12">
    <location>
        <position position="284"/>
    </location>
    <ligand>
        <name>NAD(+)</name>
        <dbReference type="ChEBI" id="CHEBI:57540"/>
    </ligand>
</feature>
<dbReference type="EC" id="6.5.1.2" evidence="12"/>
<keyword evidence="9 12" id="KW-0234">DNA repair</keyword>
<comment type="caution">
    <text evidence="14">The sequence shown here is derived from an EMBL/GenBank/DDBJ whole genome shotgun (WGS) entry which is preliminary data.</text>
</comment>
<comment type="function">
    <text evidence="1 12">DNA ligase that catalyzes the formation of phosphodiester linkages between 5'-phosphoryl and 3'-hydroxyl groups in double-stranded DNA using NAD as a coenzyme and as the energy source for the reaction. It is essential for DNA replication and repair of damaged DNA.</text>
</comment>
<evidence type="ECO:0000313" key="14">
    <source>
        <dbReference type="EMBL" id="MEQ2439286.1"/>
    </source>
</evidence>
<feature type="binding site" evidence="12">
    <location>
        <position position="403"/>
    </location>
    <ligand>
        <name>Zn(2+)</name>
        <dbReference type="ChEBI" id="CHEBI:29105"/>
    </ligand>
</feature>
<protein>
    <recommendedName>
        <fullName evidence="12">DNA ligase</fullName>
        <ecNumber evidence="12">6.5.1.2</ecNumber>
    </recommendedName>
    <alternativeName>
        <fullName evidence="12">Polydeoxyribonucleotide synthase [NAD(+)]</fullName>
    </alternativeName>
</protein>
<reference evidence="14 15" key="1">
    <citation type="submission" date="2024-03" db="EMBL/GenBank/DDBJ databases">
        <title>Human intestinal bacterial collection.</title>
        <authorList>
            <person name="Pauvert C."/>
            <person name="Hitch T.C.A."/>
            <person name="Clavel T."/>
        </authorList>
    </citation>
    <scope>NUCLEOTIDE SEQUENCE [LARGE SCALE GENOMIC DNA]</scope>
    <source>
        <strain evidence="14 15">CLA-JM-H44</strain>
    </source>
</reference>
<keyword evidence="5 12" id="KW-0227">DNA damage</keyword>
<evidence type="ECO:0000256" key="2">
    <source>
        <dbReference type="ARBA" id="ARBA00022598"/>
    </source>
</evidence>
<feature type="binding site" evidence="12">
    <location>
        <begin position="81"/>
        <end position="82"/>
    </location>
    <ligand>
        <name>NAD(+)</name>
        <dbReference type="ChEBI" id="CHEBI:57540"/>
    </ligand>
</feature>
<feature type="binding site" evidence="12">
    <location>
        <position position="110"/>
    </location>
    <ligand>
        <name>NAD(+)</name>
        <dbReference type="ChEBI" id="CHEBI:57540"/>
    </ligand>
</feature>
<dbReference type="HAMAP" id="MF_01588">
    <property type="entry name" value="DNA_ligase_A"/>
    <property type="match status" value="1"/>
</dbReference>
<keyword evidence="3 12" id="KW-0235">DNA replication</keyword>
<evidence type="ECO:0000256" key="8">
    <source>
        <dbReference type="ARBA" id="ARBA00023027"/>
    </source>
</evidence>
<dbReference type="Pfam" id="PF00533">
    <property type="entry name" value="BRCT"/>
    <property type="match status" value="1"/>
</dbReference>
<dbReference type="Pfam" id="PF01653">
    <property type="entry name" value="DNA_ligase_aden"/>
    <property type="match status" value="1"/>
</dbReference>
<organism evidence="14 15">
    <name type="scientific">Solibaculum intestinale</name>
    <dbReference type="NCBI Taxonomy" id="3133165"/>
    <lineage>
        <taxon>Bacteria</taxon>
        <taxon>Bacillati</taxon>
        <taxon>Bacillota</taxon>
        <taxon>Clostridia</taxon>
        <taxon>Eubacteriales</taxon>
        <taxon>Oscillospiraceae</taxon>
        <taxon>Solibaculum</taxon>
    </lineage>
</organism>
<dbReference type="PANTHER" id="PTHR23389">
    <property type="entry name" value="CHROMOSOME TRANSMISSION FIDELITY FACTOR 18"/>
    <property type="match status" value="1"/>
</dbReference>
<dbReference type="InterPro" id="IPR041663">
    <property type="entry name" value="DisA/LigA_HHH"/>
</dbReference>
<evidence type="ECO:0000256" key="4">
    <source>
        <dbReference type="ARBA" id="ARBA00022723"/>
    </source>
</evidence>
<keyword evidence="6 12" id="KW-0862">Zinc</keyword>
<dbReference type="CDD" id="cd00114">
    <property type="entry name" value="LIGANc"/>
    <property type="match status" value="1"/>
</dbReference>
<feature type="domain" description="BRCT" evidence="13">
    <location>
        <begin position="580"/>
        <end position="658"/>
    </location>
</feature>
<dbReference type="InterPro" id="IPR001679">
    <property type="entry name" value="DNA_ligase"/>
</dbReference>
<evidence type="ECO:0000256" key="7">
    <source>
        <dbReference type="ARBA" id="ARBA00022842"/>
    </source>
</evidence>
<evidence type="ECO:0000256" key="10">
    <source>
        <dbReference type="ARBA" id="ARBA00023211"/>
    </source>
</evidence>
<dbReference type="Gene3D" id="6.20.10.30">
    <property type="match status" value="1"/>
</dbReference>
<dbReference type="InterPro" id="IPR001357">
    <property type="entry name" value="BRCT_dom"/>
</dbReference>
<dbReference type="InterPro" id="IPR013839">
    <property type="entry name" value="DNAligase_adenylation"/>
</dbReference>
<feature type="binding site" evidence="12">
    <location>
        <position position="418"/>
    </location>
    <ligand>
        <name>Zn(2+)</name>
        <dbReference type="ChEBI" id="CHEBI:29105"/>
    </ligand>
</feature>
<dbReference type="PROSITE" id="PS01055">
    <property type="entry name" value="DNA_LIGASE_N1"/>
    <property type="match status" value="1"/>
</dbReference>
<keyword evidence="4 12" id="KW-0479">Metal-binding</keyword>
<feature type="binding site" evidence="12">
    <location>
        <position position="168"/>
    </location>
    <ligand>
        <name>NAD(+)</name>
        <dbReference type="ChEBI" id="CHEBI:57540"/>
    </ligand>
</feature>
<dbReference type="Pfam" id="PF12826">
    <property type="entry name" value="HHH_2"/>
    <property type="match status" value="1"/>
</dbReference>
<dbReference type="EMBL" id="JBBMFD010000001">
    <property type="protein sequence ID" value="MEQ2439286.1"/>
    <property type="molecule type" value="Genomic_DNA"/>
</dbReference>
<feature type="active site" description="N6-AMP-lysine intermediate" evidence="12">
    <location>
        <position position="112"/>
    </location>
</feature>
<keyword evidence="15" id="KW-1185">Reference proteome</keyword>
<dbReference type="Gene3D" id="2.40.50.140">
    <property type="entry name" value="Nucleic acid-binding proteins"/>
    <property type="match status" value="1"/>
</dbReference>
<evidence type="ECO:0000256" key="5">
    <source>
        <dbReference type="ARBA" id="ARBA00022763"/>
    </source>
</evidence>
<dbReference type="Pfam" id="PF03120">
    <property type="entry name" value="OB_DNA_ligase"/>
    <property type="match status" value="1"/>
</dbReference>
<dbReference type="InterPro" id="IPR003583">
    <property type="entry name" value="Hlx-hairpin-Hlx_DNA-bd_motif"/>
</dbReference>
<dbReference type="RefSeq" id="WP_349217561.1">
    <property type="nucleotide sequence ID" value="NZ_JBBMFD010000001.1"/>
</dbReference>
<dbReference type="InterPro" id="IPR018239">
    <property type="entry name" value="DNA_ligase_AS"/>
</dbReference>
<dbReference type="InterPro" id="IPR004150">
    <property type="entry name" value="NAD_DNA_ligase_OB"/>
</dbReference>
<dbReference type="Gene3D" id="1.10.150.20">
    <property type="entry name" value="5' to 3' exonuclease, C-terminal subdomain"/>
    <property type="match status" value="2"/>
</dbReference>
<evidence type="ECO:0000256" key="3">
    <source>
        <dbReference type="ARBA" id="ARBA00022705"/>
    </source>
</evidence>
<name>A0ABV1DYA6_9FIRM</name>
<keyword evidence="10 12" id="KW-0464">Manganese</keyword>
<dbReference type="Gene3D" id="3.30.470.30">
    <property type="entry name" value="DNA ligase/mRNA capping enzyme"/>
    <property type="match status" value="1"/>
</dbReference>
<dbReference type="SMART" id="SM00532">
    <property type="entry name" value="LIGANc"/>
    <property type="match status" value="1"/>
</dbReference>
<comment type="similarity">
    <text evidence="12">Belongs to the NAD-dependent DNA ligase family. LigA subfamily.</text>
</comment>
<dbReference type="InterPro" id="IPR004149">
    <property type="entry name" value="Znf_DNAligase_C4"/>
</dbReference>